<gene>
    <name evidence="1" type="ORF">GN958_ATG16675</name>
</gene>
<sequence>MLVVDVWVLAGRPDNFLQWARKAVPTLIGANVSGTCLFNALQQAVQLLGEPSAVPDAEVDRFLADADKRGSDFSRGVRWKVLKAFLSQLERAGLRI</sequence>
<comment type="caution">
    <text evidence="1">The sequence shown here is derived from an EMBL/GenBank/DDBJ whole genome shotgun (WGS) entry which is preliminary data.</text>
</comment>
<dbReference type="EMBL" id="JAACNO010002334">
    <property type="protein sequence ID" value="KAF4134134.1"/>
    <property type="molecule type" value="Genomic_DNA"/>
</dbReference>
<dbReference type="AlphaFoldDB" id="A0A8S9U5I3"/>
<evidence type="ECO:0000313" key="2">
    <source>
        <dbReference type="Proteomes" id="UP000704712"/>
    </source>
</evidence>
<organism evidence="1 2">
    <name type="scientific">Phytophthora infestans</name>
    <name type="common">Potato late blight agent</name>
    <name type="synonym">Botrytis infestans</name>
    <dbReference type="NCBI Taxonomy" id="4787"/>
    <lineage>
        <taxon>Eukaryota</taxon>
        <taxon>Sar</taxon>
        <taxon>Stramenopiles</taxon>
        <taxon>Oomycota</taxon>
        <taxon>Peronosporomycetes</taxon>
        <taxon>Peronosporales</taxon>
        <taxon>Peronosporaceae</taxon>
        <taxon>Phytophthora</taxon>
    </lineage>
</organism>
<name>A0A8S9U5I3_PHYIN</name>
<evidence type="ECO:0000313" key="1">
    <source>
        <dbReference type="EMBL" id="KAF4134134.1"/>
    </source>
</evidence>
<accession>A0A8S9U5I3</accession>
<reference evidence="1" key="1">
    <citation type="submission" date="2020-03" db="EMBL/GenBank/DDBJ databases">
        <title>Hybrid Assembly of Korean Phytophthora infestans isolates.</title>
        <authorList>
            <person name="Prokchorchik M."/>
            <person name="Lee Y."/>
            <person name="Seo J."/>
            <person name="Cho J.-H."/>
            <person name="Park Y.-E."/>
            <person name="Jang D.-C."/>
            <person name="Im J.-S."/>
            <person name="Choi J.-G."/>
            <person name="Park H.-J."/>
            <person name="Lee G.-B."/>
            <person name="Lee Y.-G."/>
            <person name="Hong S.-Y."/>
            <person name="Cho K."/>
            <person name="Sohn K.H."/>
        </authorList>
    </citation>
    <scope>NUCLEOTIDE SEQUENCE</scope>
    <source>
        <strain evidence="1">KR_2_A2</strain>
    </source>
</reference>
<dbReference type="Proteomes" id="UP000704712">
    <property type="component" value="Unassembled WGS sequence"/>
</dbReference>
<proteinExistence type="predicted"/>
<protein>
    <submittedName>
        <fullName evidence="1">Uncharacterized protein</fullName>
    </submittedName>
</protein>